<keyword evidence="2" id="KW-0812">Transmembrane</keyword>
<feature type="transmembrane region" description="Helical" evidence="2">
    <location>
        <begin position="237"/>
        <end position="266"/>
    </location>
</feature>
<evidence type="ECO:0000256" key="2">
    <source>
        <dbReference type="SAM" id="Phobius"/>
    </source>
</evidence>
<evidence type="ECO:0000256" key="1">
    <source>
        <dbReference type="SAM" id="MobiDB-lite"/>
    </source>
</evidence>
<gene>
    <name evidence="3" type="ORF">AWM70_04640</name>
</gene>
<dbReference type="STRING" id="1462996.AWM70_04640"/>
<feature type="transmembrane region" description="Helical" evidence="2">
    <location>
        <begin position="301"/>
        <end position="320"/>
    </location>
</feature>
<feature type="compositionally biased region" description="Low complexity" evidence="1">
    <location>
        <begin position="191"/>
        <end position="202"/>
    </location>
</feature>
<evidence type="ECO:0000313" key="4">
    <source>
        <dbReference type="Proteomes" id="UP000092573"/>
    </source>
</evidence>
<evidence type="ECO:0008006" key="5">
    <source>
        <dbReference type="Google" id="ProtNLM"/>
    </source>
</evidence>
<dbReference type="AlphaFoldDB" id="A0A1B1MXM9"/>
<feature type="transmembrane region" description="Helical" evidence="2">
    <location>
        <begin position="20"/>
        <end position="38"/>
    </location>
</feature>
<feature type="transmembrane region" description="Helical" evidence="2">
    <location>
        <begin position="341"/>
        <end position="358"/>
    </location>
</feature>
<feature type="transmembrane region" description="Helical" evidence="2">
    <location>
        <begin position="158"/>
        <end position="180"/>
    </location>
</feature>
<feature type="transmembrane region" description="Helical" evidence="2">
    <location>
        <begin position="92"/>
        <end position="111"/>
    </location>
</feature>
<feature type="transmembrane region" description="Helical" evidence="2">
    <location>
        <begin position="390"/>
        <end position="415"/>
    </location>
</feature>
<dbReference type="KEGG" id="pyg:AWM70_04640"/>
<evidence type="ECO:0000313" key="3">
    <source>
        <dbReference type="EMBL" id="ANS73942.1"/>
    </source>
</evidence>
<keyword evidence="2" id="KW-0472">Membrane</keyword>
<accession>A0A1B1MXM9</accession>
<feature type="region of interest" description="Disordered" evidence="1">
    <location>
        <begin position="191"/>
        <end position="212"/>
    </location>
</feature>
<dbReference type="RefSeq" id="WP_068694550.1">
    <property type="nucleotide sequence ID" value="NZ_CP014167.1"/>
</dbReference>
<organism evidence="3 4">
    <name type="scientific">Paenibacillus yonginensis</name>
    <dbReference type="NCBI Taxonomy" id="1462996"/>
    <lineage>
        <taxon>Bacteria</taxon>
        <taxon>Bacillati</taxon>
        <taxon>Bacillota</taxon>
        <taxon>Bacilli</taxon>
        <taxon>Bacillales</taxon>
        <taxon>Paenibacillaceae</taxon>
        <taxon>Paenibacillus</taxon>
    </lineage>
</organism>
<name>A0A1B1MXM9_9BACL</name>
<feature type="transmembrane region" description="Helical" evidence="2">
    <location>
        <begin position="132"/>
        <end position="152"/>
    </location>
</feature>
<keyword evidence="4" id="KW-1185">Reference proteome</keyword>
<feature type="transmembrane region" description="Helical" evidence="2">
    <location>
        <begin position="50"/>
        <end position="72"/>
    </location>
</feature>
<sequence>MNNTSPETPPGSKGSLWTTFWLGLCAVTLVVCVIYDPGKAFDATLQGLTVWWHIVFPALLPFLVLSEMMIAYGLVHGLGTLFDPLTRRLFRIPGESGFLLPLGLIAGFPAAAESAARLHGQHKLTAGEAARLSAAAHFCNPMLIVVVVGTGFMHTPALGVLLAAIHIAAGLTAGLTMGWLRRPHDSATATASATVSTSASASPGKPAGQTTKTSLIRQVIRSTENARRLDGRSFGRLLGDTVSVAVQTLLSVGGYMLIFALIIQVISRVLPKGFPDYIIPGLLEVHLGSFRLAESGPGSPALQAALIGAGLGWGGLCSYFQVRAVLKPAGIGSRGFLLTRLLHGAYAYLITLLIWNPVTSLFPHTVPAYRDSLADFKTQSDLLLSGGLPLWGLLGWQTALFALLLGSMILFTFIWRRKMRHQV</sequence>
<proteinExistence type="predicted"/>
<dbReference type="Proteomes" id="UP000092573">
    <property type="component" value="Chromosome"/>
</dbReference>
<dbReference type="EMBL" id="CP014167">
    <property type="protein sequence ID" value="ANS73942.1"/>
    <property type="molecule type" value="Genomic_DNA"/>
</dbReference>
<protein>
    <recommendedName>
        <fullName evidence="5">Nucleoside recognition protein</fullName>
    </recommendedName>
</protein>
<keyword evidence="2" id="KW-1133">Transmembrane helix</keyword>
<reference evidence="3 4" key="1">
    <citation type="submission" date="2016-01" db="EMBL/GenBank/DDBJ databases">
        <title>Complete Genome Sequence of Paenibacillus yonginensis DCY84, a novel Plant Growth-Promoting Bacteria with Elicitation of Induced Systemic Resistance.</title>
        <authorList>
            <person name="Kim Y.J."/>
            <person name="Yang D.C."/>
            <person name="Sukweenadhi J."/>
        </authorList>
    </citation>
    <scope>NUCLEOTIDE SEQUENCE [LARGE SCALE GENOMIC DNA]</scope>
    <source>
        <strain evidence="3 4">DCY84</strain>
    </source>
</reference>